<dbReference type="Proteomes" id="UP000192582">
    <property type="component" value="Unassembled WGS sequence"/>
</dbReference>
<dbReference type="GO" id="GO:0005524">
    <property type="term" value="F:ATP binding"/>
    <property type="evidence" value="ECO:0007669"/>
    <property type="project" value="UniProtKB-KW"/>
</dbReference>
<dbReference type="InterPro" id="IPR017871">
    <property type="entry name" value="ABC_transporter-like_CS"/>
</dbReference>
<name>A0A1W1VPH8_9DEIO</name>
<sequence>MGGTTAVPGVTLEGVTTPAQAASADPASPPAAPAIEVRGLHKKYGSQAILHDINLQVRPGEVYALTGPNGAGKSTLIRTVTGLAYPTGGQVRIMGRDVHNDGSRARAHLGAVVEAPARFYTQFTGTQNLQIHADLAAMTPGGQPVGRDRIREVLALLELTRMADRKVGEYSLGQRQRLGVASAILASPRVLILDEPTSGLDALGIGLIHQIVTDLAEQGCAVVLSTHHLREISTYAHRVGILSGGRLVDTVDLKDRQTAYRFRVSDPGGAAEVLRRLAFVQQVTTRAPYAVAHLTDEHYMPEAIAHLSAAGMHVFEASPDLFDLYEYYRARVEQP</sequence>
<keyword evidence="4 6" id="KW-0067">ATP-binding</keyword>
<dbReference type="InterPro" id="IPR027417">
    <property type="entry name" value="P-loop_NTPase"/>
</dbReference>
<dbReference type="SUPFAM" id="SSF52540">
    <property type="entry name" value="P-loop containing nucleoside triphosphate hydrolases"/>
    <property type="match status" value="1"/>
</dbReference>
<dbReference type="PROSITE" id="PS50893">
    <property type="entry name" value="ABC_TRANSPORTER_2"/>
    <property type="match status" value="1"/>
</dbReference>
<dbReference type="OrthoDB" id="9804819at2"/>
<organism evidence="6 7">
    <name type="scientific">Deinococcus hopiensis KR-140</name>
    <dbReference type="NCBI Taxonomy" id="695939"/>
    <lineage>
        <taxon>Bacteria</taxon>
        <taxon>Thermotogati</taxon>
        <taxon>Deinococcota</taxon>
        <taxon>Deinococci</taxon>
        <taxon>Deinococcales</taxon>
        <taxon>Deinococcaceae</taxon>
        <taxon>Deinococcus</taxon>
    </lineage>
</organism>
<evidence type="ECO:0000256" key="4">
    <source>
        <dbReference type="ARBA" id="ARBA00022840"/>
    </source>
</evidence>
<gene>
    <name evidence="6" type="ORF">SAMN00790413_02731</name>
</gene>
<evidence type="ECO:0000259" key="5">
    <source>
        <dbReference type="PROSITE" id="PS50893"/>
    </source>
</evidence>
<dbReference type="InterPro" id="IPR003593">
    <property type="entry name" value="AAA+_ATPase"/>
</dbReference>
<dbReference type="PANTHER" id="PTHR43335:SF4">
    <property type="entry name" value="ABC TRANSPORTER, ATP-BINDING PROTEIN"/>
    <property type="match status" value="1"/>
</dbReference>
<dbReference type="PANTHER" id="PTHR43335">
    <property type="entry name" value="ABC TRANSPORTER, ATP-BINDING PROTEIN"/>
    <property type="match status" value="1"/>
</dbReference>
<feature type="domain" description="ABC transporter" evidence="5">
    <location>
        <begin position="35"/>
        <end position="269"/>
    </location>
</feature>
<evidence type="ECO:0000313" key="7">
    <source>
        <dbReference type="Proteomes" id="UP000192582"/>
    </source>
</evidence>
<protein>
    <submittedName>
        <fullName evidence="6">ABC-2 type transport system ATP-binding protein</fullName>
    </submittedName>
</protein>
<dbReference type="EMBL" id="FWWU01000009">
    <property type="protein sequence ID" value="SMB95183.1"/>
    <property type="molecule type" value="Genomic_DNA"/>
</dbReference>
<dbReference type="GO" id="GO:0016887">
    <property type="term" value="F:ATP hydrolysis activity"/>
    <property type="evidence" value="ECO:0007669"/>
    <property type="project" value="InterPro"/>
</dbReference>
<keyword evidence="3" id="KW-0547">Nucleotide-binding</keyword>
<accession>A0A1W1VPH8</accession>
<dbReference type="PROSITE" id="PS00211">
    <property type="entry name" value="ABC_TRANSPORTER_1"/>
    <property type="match status" value="1"/>
</dbReference>
<dbReference type="AlphaFoldDB" id="A0A1W1VPH8"/>
<keyword evidence="2" id="KW-0813">Transport</keyword>
<dbReference type="Pfam" id="PF00005">
    <property type="entry name" value="ABC_tran"/>
    <property type="match status" value="1"/>
</dbReference>
<reference evidence="6 7" key="1">
    <citation type="submission" date="2017-04" db="EMBL/GenBank/DDBJ databases">
        <authorList>
            <person name="Afonso C.L."/>
            <person name="Miller P.J."/>
            <person name="Scott M.A."/>
            <person name="Spackman E."/>
            <person name="Goraichik I."/>
            <person name="Dimitrov K.M."/>
            <person name="Suarez D.L."/>
            <person name="Swayne D.E."/>
        </authorList>
    </citation>
    <scope>NUCLEOTIDE SEQUENCE [LARGE SCALE GENOMIC DNA]</scope>
    <source>
        <strain evidence="6 7">KR-140</strain>
    </source>
</reference>
<proteinExistence type="inferred from homology"/>
<evidence type="ECO:0000256" key="1">
    <source>
        <dbReference type="ARBA" id="ARBA00005417"/>
    </source>
</evidence>
<comment type="similarity">
    <text evidence="1">Belongs to the ABC transporter superfamily.</text>
</comment>
<dbReference type="SMART" id="SM00382">
    <property type="entry name" value="AAA"/>
    <property type="match status" value="1"/>
</dbReference>
<dbReference type="InterPro" id="IPR003439">
    <property type="entry name" value="ABC_transporter-like_ATP-bd"/>
</dbReference>
<dbReference type="STRING" id="695939.SAMN00790413_02731"/>
<evidence type="ECO:0000313" key="6">
    <source>
        <dbReference type="EMBL" id="SMB95183.1"/>
    </source>
</evidence>
<evidence type="ECO:0000256" key="3">
    <source>
        <dbReference type="ARBA" id="ARBA00022741"/>
    </source>
</evidence>
<keyword evidence="7" id="KW-1185">Reference proteome</keyword>
<dbReference type="Gene3D" id="3.40.50.300">
    <property type="entry name" value="P-loop containing nucleotide triphosphate hydrolases"/>
    <property type="match status" value="1"/>
</dbReference>
<evidence type="ECO:0000256" key="2">
    <source>
        <dbReference type="ARBA" id="ARBA00022448"/>
    </source>
</evidence>